<feature type="compositionally biased region" description="Acidic residues" evidence="1">
    <location>
        <begin position="109"/>
        <end position="121"/>
    </location>
</feature>
<comment type="caution">
    <text evidence="2">The sequence shown here is derived from an EMBL/GenBank/DDBJ whole genome shotgun (WGS) entry which is preliminary data.</text>
</comment>
<accession>A0A8J7FHS7</accession>
<name>A0A8J7FHS7_9GAMM</name>
<dbReference type="EMBL" id="JADEYS010000010">
    <property type="protein sequence ID" value="MBE9397898.1"/>
    <property type="molecule type" value="Genomic_DNA"/>
</dbReference>
<dbReference type="AlphaFoldDB" id="A0A8J7FHS7"/>
<reference evidence="2" key="1">
    <citation type="submission" date="2020-10" db="EMBL/GenBank/DDBJ databases">
        <title>Bacterium isolated from coastal waters sediment.</title>
        <authorList>
            <person name="Chen R.-J."/>
            <person name="Lu D.-C."/>
            <person name="Zhu K.-L."/>
            <person name="Du Z.-J."/>
        </authorList>
    </citation>
    <scope>NUCLEOTIDE SEQUENCE</scope>
    <source>
        <strain evidence="2">N1Y112</strain>
    </source>
</reference>
<dbReference type="RefSeq" id="WP_193953448.1">
    <property type="nucleotide sequence ID" value="NZ_JADEYS010000010.1"/>
</dbReference>
<organism evidence="2 3">
    <name type="scientific">Pontibacterium sinense</name>
    <dbReference type="NCBI Taxonomy" id="2781979"/>
    <lineage>
        <taxon>Bacteria</taxon>
        <taxon>Pseudomonadati</taxon>
        <taxon>Pseudomonadota</taxon>
        <taxon>Gammaproteobacteria</taxon>
        <taxon>Oceanospirillales</taxon>
        <taxon>Oceanospirillaceae</taxon>
        <taxon>Pontibacterium</taxon>
    </lineage>
</organism>
<dbReference type="Proteomes" id="UP000640333">
    <property type="component" value="Unassembled WGS sequence"/>
</dbReference>
<protein>
    <submittedName>
        <fullName evidence="2">Uncharacterized protein</fullName>
    </submittedName>
</protein>
<feature type="compositionally biased region" description="Acidic residues" evidence="1">
    <location>
        <begin position="149"/>
        <end position="305"/>
    </location>
</feature>
<evidence type="ECO:0000256" key="1">
    <source>
        <dbReference type="SAM" id="MobiDB-lite"/>
    </source>
</evidence>
<sequence length="433" mass="45086">MSKGNAKNHNAHSHAGGNRPDVPPGQIRKAQIMAEKDNPGFNRKKADAALEDGEYLITPGSKRKLVLTDEAETVVMTEANVKLQLHALGEGDVVQLPAEWLGQGSATDTESDEVVEGDDTGDTAGLMLGELSVMELLMQGAELASVGTDGEDTDGEGTDGEDTDGEDTDGEDTDGEDTDGEGTDGEGTDGEGTDGEGTDGEGTDGESTDGEGTDGESTDGEGTDGEGTDGEGTDGEGTDGEGTDGEGTDGEDTDGEDTDGEGTEGEGTEGEGTDGEDTDGEDTDGEDTDGEDTDGEGTDGEDTDGEANSLDNWVSFFTSTDHNKIEFDVEQGEDESYSLDMKIMTSEGFVKLHDLELDTEMLNALGMDLSEDNGEFELTLHSSNQDESVLLAEQDDSEQVETSTPSYNSDAEVAIRLIGFYSAEGVLEFGDIA</sequence>
<proteinExistence type="predicted"/>
<dbReference type="Gene3D" id="2.160.20.80">
    <property type="entry name" value="E3 ubiquitin-protein ligase SopA"/>
    <property type="match status" value="1"/>
</dbReference>
<gene>
    <name evidence="2" type="ORF">IOQ59_11580</name>
</gene>
<feature type="region of interest" description="Disordered" evidence="1">
    <location>
        <begin position="101"/>
        <end position="309"/>
    </location>
</feature>
<evidence type="ECO:0000313" key="2">
    <source>
        <dbReference type="EMBL" id="MBE9397898.1"/>
    </source>
</evidence>
<evidence type="ECO:0000313" key="3">
    <source>
        <dbReference type="Proteomes" id="UP000640333"/>
    </source>
</evidence>
<feature type="region of interest" description="Disordered" evidence="1">
    <location>
        <begin position="1"/>
        <end position="27"/>
    </location>
</feature>
<keyword evidence="3" id="KW-1185">Reference proteome</keyword>